<comment type="caution">
    <text evidence="5">The sequence shown here is derived from an EMBL/GenBank/DDBJ whole genome shotgun (WGS) entry which is preliminary data.</text>
</comment>
<dbReference type="InterPro" id="IPR036388">
    <property type="entry name" value="WH-like_DNA-bd_sf"/>
</dbReference>
<keyword evidence="4" id="KW-0804">Transcription</keyword>
<evidence type="ECO:0008006" key="6">
    <source>
        <dbReference type="Google" id="ProtNLM"/>
    </source>
</evidence>
<reference evidence="5" key="1">
    <citation type="journal article" date="2020" name="mSystems">
        <title>Genome- and Community-Level Interaction Insights into Carbon Utilization and Element Cycling Functions of Hydrothermarchaeota in Hydrothermal Sediment.</title>
        <authorList>
            <person name="Zhou Z."/>
            <person name="Liu Y."/>
            <person name="Xu W."/>
            <person name="Pan J."/>
            <person name="Luo Z.H."/>
            <person name="Li M."/>
        </authorList>
    </citation>
    <scope>NUCLEOTIDE SEQUENCE [LARGE SCALE GENOMIC DNA]</scope>
    <source>
        <strain evidence="5">SpSt-1116</strain>
    </source>
</reference>
<keyword evidence="2" id="KW-0805">Transcription regulation</keyword>
<keyword evidence="3" id="KW-0238">DNA-binding</keyword>
<dbReference type="GO" id="GO:0003677">
    <property type="term" value="F:DNA binding"/>
    <property type="evidence" value="ECO:0007669"/>
    <property type="project" value="UniProtKB-KW"/>
</dbReference>
<dbReference type="Gene3D" id="1.10.10.10">
    <property type="entry name" value="Winged helix-like DNA-binding domain superfamily/Winged helix DNA-binding domain"/>
    <property type="match status" value="1"/>
</dbReference>
<dbReference type="Pfam" id="PF03965">
    <property type="entry name" value="Penicillinase_R"/>
    <property type="match status" value="1"/>
</dbReference>
<name>A0A7J3ZL52_9CREN</name>
<evidence type="ECO:0000256" key="4">
    <source>
        <dbReference type="ARBA" id="ARBA00023163"/>
    </source>
</evidence>
<sequence>MELSLLNIRKKLKTVYVDSDVEVVLAPNEKELEEIILWILKEKRVATVREIHSYLEAIASEEKIRRVLHRLVVAGAVKQYHDGRYEILGEVKVA</sequence>
<dbReference type="AlphaFoldDB" id="A0A7J3ZL52"/>
<dbReference type="InterPro" id="IPR005650">
    <property type="entry name" value="BlaI_family"/>
</dbReference>
<evidence type="ECO:0000313" key="5">
    <source>
        <dbReference type="EMBL" id="HHQ80170.1"/>
    </source>
</evidence>
<accession>A0A7J3ZL52</accession>
<dbReference type="EMBL" id="DRZC01000026">
    <property type="protein sequence ID" value="HHQ80170.1"/>
    <property type="molecule type" value="Genomic_DNA"/>
</dbReference>
<dbReference type="SUPFAM" id="SSF46785">
    <property type="entry name" value="Winged helix' DNA-binding domain"/>
    <property type="match status" value="1"/>
</dbReference>
<organism evidence="5">
    <name type="scientific">Fervidicoccus fontis</name>
    <dbReference type="NCBI Taxonomy" id="683846"/>
    <lineage>
        <taxon>Archaea</taxon>
        <taxon>Thermoproteota</taxon>
        <taxon>Thermoprotei</taxon>
        <taxon>Fervidicoccales</taxon>
        <taxon>Fervidicoccaceae</taxon>
        <taxon>Fervidicoccus</taxon>
    </lineage>
</organism>
<dbReference type="InterPro" id="IPR036390">
    <property type="entry name" value="WH_DNA-bd_sf"/>
</dbReference>
<evidence type="ECO:0000256" key="1">
    <source>
        <dbReference type="ARBA" id="ARBA00011046"/>
    </source>
</evidence>
<evidence type="ECO:0000256" key="2">
    <source>
        <dbReference type="ARBA" id="ARBA00023015"/>
    </source>
</evidence>
<comment type="similarity">
    <text evidence="1">Belongs to the BlaI transcriptional regulatory family.</text>
</comment>
<proteinExistence type="inferred from homology"/>
<gene>
    <name evidence="5" type="ORF">ENM78_01720</name>
</gene>
<evidence type="ECO:0000256" key="3">
    <source>
        <dbReference type="ARBA" id="ARBA00023125"/>
    </source>
</evidence>
<dbReference type="GO" id="GO:0045892">
    <property type="term" value="P:negative regulation of DNA-templated transcription"/>
    <property type="evidence" value="ECO:0007669"/>
    <property type="project" value="InterPro"/>
</dbReference>
<protein>
    <recommendedName>
        <fullName evidence="6">ArsR family transcriptional regulator</fullName>
    </recommendedName>
</protein>